<reference evidence="2" key="1">
    <citation type="journal article" date="2020" name="mSystems">
        <title>Genome- and Community-Level Interaction Insights into Carbon Utilization and Element Cycling Functions of Hydrothermarchaeota in Hydrothermal Sediment.</title>
        <authorList>
            <person name="Zhou Z."/>
            <person name="Liu Y."/>
            <person name="Xu W."/>
            <person name="Pan J."/>
            <person name="Luo Z.H."/>
            <person name="Li M."/>
        </authorList>
    </citation>
    <scope>NUCLEOTIDE SEQUENCE [LARGE SCALE GENOMIC DNA]</scope>
    <source>
        <strain evidence="2">SpSt-488</strain>
    </source>
</reference>
<protein>
    <submittedName>
        <fullName evidence="2">Uncharacterized protein</fullName>
    </submittedName>
</protein>
<comment type="caution">
    <text evidence="2">The sequence shown here is derived from an EMBL/GenBank/DDBJ whole genome shotgun (WGS) entry which is preliminary data.</text>
</comment>
<gene>
    <name evidence="2" type="ORF">ENS41_07145</name>
</gene>
<name>A0A7C4GH61_UNCW3</name>
<dbReference type="EMBL" id="DSUT01000150">
    <property type="protein sequence ID" value="HGK28715.1"/>
    <property type="molecule type" value="Genomic_DNA"/>
</dbReference>
<feature type="compositionally biased region" description="Polar residues" evidence="1">
    <location>
        <begin position="71"/>
        <end position="86"/>
    </location>
</feature>
<feature type="region of interest" description="Disordered" evidence="1">
    <location>
        <begin position="1"/>
        <end position="26"/>
    </location>
</feature>
<evidence type="ECO:0000313" key="2">
    <source>
        <dbReference type="EMBL" id="HGK28715.1"/>
    </source>
</evidence>
<sequence length="115" mass="12910">MFRKEMLVNPDGERAKHGDRPGLTGAGLHHAHYYEYYIGSGNSQSSQVPDQPAESSEHEANEEDTAEEASQQELYQLNGSPQDRENYQQCGALNRMFSAELIVSTQEQGKHEQGR</sequence>
<proteinExistence type="predicted"/>
<accession>A0A7C4GH61</accession>
<feature type="region of interest" description="Disordered" evidence="1">
    <location>
        <begin position="40"/>
        <end position="86"/>
    </location>
</feature>
<evidence type="ECO:0000256" key="1">
    <source>
        <dbReference type="SAM" id="MobiDB-lite"/>
    </source>
</evidence>
<dbReference type="AlphaFoldDB" id="A0A7C4GH61"/>
<feature type="compositionally biased region" description="Basic and acidic residues" evidence="1">
    <location>
        <begin position="1"/>
        <end position="20"/>
    </location>
</feature>
<feature type="compositionally biased region" description="Polar residues" evidence="1">
    <location>
        <begin position="40"/>
        <end position="49"/>
    </location>
</feature>
<organism evidence="2">
    <name type="scientific">candidate division WOR-3 bacterium</name>
    <dbReference type="NCBI Taxonomy" id="2052148"/>
    <lineage>
        <taxon>Bacteria</taxon>
        <taxon>Bacteria division WOR-3</taxon>
    </lineage>
</organism>